<accession>A0A0E9TP79</accession>
<proteinExistence type="predicted"/>
<reference evidence="1" key="2">
    <citation type="journal article" date="2015" name="Fish Shellfish Immunol.">
        <title>Early steps in the European eel (Anguilla anguilla)-Vibrio vulnificus interaction in the gills: Role of the RtxA13 toxin.</title>
        <authorList>
            <person name="Callol A."/>
            <person name="Pajuelo D."/>
            <person name="Ebbesson L."/>
            <person name="Teles M."/>
            <person name="MacKenzie S."/>
            <person name="Amaro C."/>
        </authorList>
    </citation>
    <scope>NUCLEOTIDE SEQUENCE</scope>
</reference>
<dbReference type="EMBL" id="GBXM01054044">
    <property type="protein sequence ID" value="JAH54533.1"/>
    <property type="molecule type" value="Transcribed_RNA"/>
</dbReference>
<dbReference type="AlphaFoldDB" id="A0A0E9TP79"/>
<protein>
    <submittedName>
        <fullName evidence="1">Uncharacterized protein</fullName>
    </submittedName>
</protein>
<sequence length="24" mass="2771">MKIVCNQPIWFIGISISSNKDDDF</sequence>
<organism evidence="1">
    <name type="scientific">Anguilla anguilla</name>
    <name type="common">European freshwater eel</name>
    <name type="synonym">Muraena anguilla</name>
    <dbReference type="NCBI Taxonomy" id="7936"/>
    <lineage>
        <taxon>Eukaryota</taxon>
        <taxon>Metazoa</taxon>
        <taxon>Chordata</taxon>
        <taxon>Craniata</taxon>
        <taxon>Vertebrata</taxon>
        <taxon>Euteleostomi</taxon>
        <taxon>Actinopterygii</taxon>
        <taxon>Neopterygii</taxon>
        <taxon>Teleostei</taxon>
        <taxon>Anguilliformes</taxon>
        <taxon>Anguillidae</taxon>
        <taxon>Anguilla</taxon>
    </lineage>
</organism>
<name>A0A0E9TP79_ANGAN</name>
<reference evidence="1" key="1">
    <citation type="submission" date="2014-11" db="EMBL/GenBank/DDBJ databases">
        <authorList>
            <person name="Amaro Gonzalez C."/>
        </authorList>
    </citation>
    <scope>NUCLEOTIDE SEQUENCE</scope>
</reference>
<evidence type="ECO:0000313" key="1">
    <source>
        <dbReference type="EMBL" id="JAH54533.1"/>
    </source>
</evidence>